<dbReference type="PANTHER" id="PTHR14221">
    <property type="entry name" value="WD REPEAT DOMAIN 44"/>
    <property type="match status" value="1"/>
</dbReference>
<gene>
    <name evidence="5" type="ORF">MIMGU_mgv1a002075mg</name>
</gene>
<dbReference type="Gene3D" id="2.130.10.10">
    <property type="entry name" value="YVTN repeat-like/Quinoprotein amine dehydrogenase"/>
    <property type="match status" value="2"/>
</dbReference>
<evidence type="ECO:0000313" key="5">
    <source>
        <dbReference type="EMBL" id="EYU45249.1"/>
    </source>
</evidence>
<dbReference type="InterPro" id="IPR020472">
    <property type="entry name" value="WD40_PAC1"/>
</dbReference>
<dbReference type="AlphaFoldDB" id="A0A022RYW3"/>
<keyword evidence="2" id="KW-0677">Repeat</keyword>
<evidence type="ECO:0000256" key="2">
    <source>
        <dbReference type="ARBA" id="ARBA00022737"/>
    </source>
</evidence>
<protein>
    <submittedName>
        <fullName evidence="5">Uncharacterized protein</fullName>
    </submittedName>
</protein>
<dbReference type="OMA" id="VYFGMNQ"/>
<evidence type="ECO:0000313" key="6">
    <source>
        <dbReference type="Proteomes" id="UP000030748"/>
    </source>
</evidence>
<feature type="repeat" description="WD" evidence="3">
    <location>
        <begin position="369"/>
        <end position="401"/>
    </location>
</feature>
<dbReference type="PANTHER" id="PTHR14221:SF0">
    <property type="entry name" value="WD REPEAT-CONTAINING PROTEIN 44"/>
    <property type="match status" value="1"/>
</dbReference>
<keyword evidence="6" id="KW-1185">Reference proteome</keyword>
<dbReference type="PROSITE" id="PS50082">
    <property type="entry name" value="WD_REPEATS_2"/>
    <property type="match status" value="3"/>
</dbReference>
<organism evidence="5 6">
    <name type="scientific">Erythranthe guttata</name>
    <name type="common">Yellow monkey flower</name>
    <name type="synonym">Mimulus guttatus</name>
    <dbReference type="NCBI Taxonomy" id="4155"/>
    <lineage>
        <taxon>Eukaryota</taxon>
        <taxon>Viridiplantae</taxon>
        <taxon>Streptophyta</taxon>
        <taxon>Embryophyta</taxon>
        <taxon>Tracheophyta</taxon>
        <taxon>Spermatophyta</taxon>
        <taxon>Magnoliopsida</taxon>
        <taxon>eudicotyledons</taxon>
        <taxon>Gunneridae</taxon>
        <taxon>Pentapetalae</taxon>
        <taxon>asterids</taxon>
        <taxon>lamiids</taxon>
        <taxon>Lamiales</taxon>
        <taxon>Phrymaceae</taxon>
        <taxon>Erythranthe</taxon>
    </lineage>
</organism>
<dbReference type="InterPro" id="IPR001680">
    <property type="entry name" value="WD40_rpt"/>
</dbReference>
<evidence type="ECO:0000256" key="4">
    <source>
        <dbReference type="SAM" id="MobiDB-lite"/>
    </source>
</evidence>
<reference evidence="5 6" key="1">
    <citation type="journal article" date="2013" name="Proc. Natl. Acad. Sci. U.S.A.">
        <title>Fine-scale variation in meiotic recombination in Mimulus inferred from population shotgun sequencing.</title>
        <authorList>
            <person name="Hellsten U."/>
            <person name="Wright K.M."/>
            <person name="Jenkins J."/>
            <person name="Shu S."/>
            <person name="Yuan Y."/>
            <person name="Wessler S.R."/>
            <person name="Schmutz J."/>
            <person name="Willis J.H."/>
            <person name="Rokhsar D.S."/>
        </authorList>
    </citation>
    <scope>NUCLEOTIDE SEQUENCE [LARGE SCALE GENOMIC DNA]</scope>
    <source>
        <strain evidence="6">cv. DUN x IM62</strain>
    </source>
</reference>
<dbReference type="SMART" id="SM00320">
    <property type="entry name" value="WD40"/>
    <property type="match status" value="5"/>
</dbReference>
<dbReference type="eggNOG" id="KOG0283">
    <property type="taxonomic scope" value="Eukaryota"/>
</dbReference>
<dbReference type="PRINTS" id="PR00320">
    <property type="entry name" value="GPROTEINBRPT"/>
</dbReference>
<feature type="repeat" description="WD" evidence="3">
    <location>
        <begin position="409"/>
        <end position="451"/>
    </location>
</feature>
<dbReference type="OrthoDB" id="408728at2759"/>
<dbReference type="KEGG" id="egt:105963132"/>
<dbReference type="PROSITE" id="PS50294">
    <property type="entry name" value="WD_REPEATS_REGION"/>
    <property type="match status" value="3"/>
</dbReference>
<feature type="compositionally biased region" description="Low complexity" evidence="4">
    <location>
        <begin position="12"/>
        <end position="24"/>
    </location>
</feature>
<proteinExistence type="predicted"/>
<feature type="repeat" description="WD" evidence="3">
    <location>
        <begin position="263"/>
        <end position="304"/>
    </location>
</feature>
<dbReference type="InterPro" id="IPR036322">
    <property type="entry name" value="WD40_repeat_dom_sf"/>
</dbReference>
<dbReference type="Proteomes" id="UP000030748">
    <property type="component" value="Unassembled WGS sequence"/>
</dbReference>
<dbReference type="STRING" id="4155.A0A022RYW3"/>
<name>A0A022RYW3_ERYGU</name>
<sequence>MMVSYSGKDAQSVVDRNNVSSVSDSRFDPPEYSFSSGADKYALDYEFWTEEPDSVDERRDKFLKWMGLTSNWHEEDESSREDLKRDDVDQLRVLEEDPLANFDSEESEFFSTCSFQSFRSYESTNFLEDCSKFDENLMWKIKNLDNGTEYELAEEGCCTMLHELGSNKMISLDEFHKTLGSSSLVQHLLRKDCKGFNIVNPKKTKTNWLHRFPPVSHIIDRTKGLLRKTEIYPKTGPTNQRIRVNVYKKHTKELSSVYTGQEFHAHEGSILTMKFSHDGLYLASAGVDGVVRVWKVLEEEDVVNKLNKQDVLDPSSVYFSLSHSSKLTPLEFAKEKDDHMKFLKKSSESSCVILPPKAFQLSEKPLHEFHGHSGEVLSLAWSKNGYLLSSSVDKTARLWRVGNDGCLGVYQHNNYVTCVEFNPVNDNNFISGSIDGKLRIWEVEGGRVIDWIDIREIVTAVCYCPDGKGGIVGSMDGSCRFYDIIDNRVELGASVCLKGKKKSPGNRIIGFQYCPSDVSKVMVTCADSQVQILCGTNILCKFKGNRGTVSQVPAAFTSDGEHIISATDESNVRVWNYASTPPDQKPSRLKNVFSRETFFSQNSSIAIPWCGLKNKLGSLPASILGNSHFDEKLLQKFPDCLTTSLGFFLDALYRGSATWPEERLPPVKPSVTKSEFKFLKNSWLSAFNSPHLWGLVVVTAGWDGCIRTFLNYGLPIRF</sequence>
<dbReference type="SUPFAM" id="SSF50978">
    <property type="entry name" value="WD40 repeat-like"/>
    <property type="match status" value="1"/>
</dbReference>
<dbReference type="InterPro" id="IPR015943">
    <property type="entry name" value="WD40/YVTN_repeat-like_dom_sf"/>
</dbReference>
<dbReference type="PhylomeDB" id="A0A022RYW3"/>
<dbReference type="InterPro" id="IPR040324">
    <property type="entry name" value="WDR44/Dgr2"/>
</dbReference>
<dbReference type="EMBL" id="KI630190">
    <property type="protein sequence ID" value="EYU45249.1"/>
    <property type="molecule type" value="Genomic_DNA"/>
</dbReference>
<evidence type="ECO:0000256" key="1">
    <source>
        <dbReference type="ARBA" id="ARBA00022574"/>
    </source>
</evidence>
<feature type="region of interest" description="Disordered" evidence="4">
    <location>
        <begin position="1"/>
        <end position="28"/>
    </location>
</feature>
<evidence type="ECO:0000256" key="3">
    <source>
        <dbReference type="PROSITE-ProRule" id="PRU00221"/>
    </source>
</evidence>
<keyword evidence="1 3" id="KW-0853">WD repeat</keyword>
<accession>A0A022RYW3</accession>
<dbReference type="Pfam" id="PF00400">
    <property type="entry name" value="WD40"/>
    <property type="match status" value="5"/>
</dbReference>